<keyword evidence="2" id="KW-1185">Reference proteome</keyword>
<name>A0ABR1LBF7_9PEZI</name>
<sequence length="218" mass="24380">MSSELNLDALVAWFDANKEALKERSSHQRPMSAEDCDCSPPVEVATLTDLGAATPRAESRASSPACDANPEDASELATDYWAPGARDCQDFRTRYGIHLLDPDMLGYLAEMNALRDDVVNAPWFSAYVNNTSSTPLKLGCAWEDRTNTECAIMCVSSDVYVALLERIHGNLDKTPDCLLVNTQTDIAIAEFDRYNPWCEKPKHDFSSLRHREVNGDWW</sequence>
<dbReference type="EMBL" id="JBBPDW010000056">
    <property type="protein sequence ID" value="KAK7531180.1"/>
    <property type="molecule type" value="Genomic_DNA"/>
</dbReference>
<organism evidence="1 2">
    <name type="scientific">Phyllosticta citricarpa</name>
    <dbReference type="NCBI Taxonomy" id="55181"/>
    <lineage>
        <taxon>Eukaryota</taxon>
        <taxon>Fungi</taxon>
        <taxon>Dikarya</taxon>
        <taxon>Ascomycota</taxon>
        <taxon>Pezizomycotina</taxon>
        <taxon>Dothideomycetes</taxon>
        <taxon>Dothideomycetes incertae sedis</taxon>
        <taxon>Botryosphaeriales</taxon>
        <taxon>Phyllostictaceae</taxon>
        <taxon>Phyllosticta</taxon>
    </lineage>
</organism>
<accession>A0ABR1LBF7</accession>
<evidence type="ECO:0000313" key="2">
    <source>
        <dbReference type="Proteomes" id="UP001365128"/>
    </source>
</evidence>
<reference evidence="1 2" key="1">
    <citation type="submission" date="2024-04" db="EMBL/GenBank/DDBJ databases">
        <title>Phyllosticta paracitricarpa is synonymous to the EU quarantine fungus P. citricarpa based on phylogenomic analyses.</title>
        <authorList>
            <consortium name="Lawrence Berkeley National Laboratory"/>
            <person name="Van Ingen-Buijs V.A."/>
            <person name="Van Westerhoven A.C."/>
            <person name="Haridas S."/>
            <person name="Skiadas P."/>
            <person name="Martin F."/>
            <person name="Groenewald J.Z."/>
            <person name="Crous P.W."/>
            <person name="Seidl M.F."/>
        </authorList>
    </citation>
    <scope>NUCLEOTIDE SEQUENCE [LARGE SCALE GENOMIC DNA]</scope>
    <source>
        <strain evidence="1 2">CBS 122670</strain>
    </source>
</reference>
<gene>
    <name evidence="1" type="ORF">IWX46DRAFT_645011</name>
</gene>
<comment type="caution">
    <text evidence="1">The sequence shown here is derived from an EMBL/GenBank/DDBJ whole genome shotgun (WGS) entry which is preliminary data.</text>
</comment>
<proteinExistence type="predicted"/>
<evidence type="ECO:0000313" key="1">
    <source>
        <dbReference type="EMBL" id="KAK7531180.1"/>
    </source>
</evidence>
<dbReference type="Proteomes" id="UP001365128">
    <property type="component" value="Unassembled WGS sequence"/>
</dbReference>
<protein>
    <submittedName>
        <fullName evidence="1">Uncharacterized protein</fullName>
    </submittedName>
</protein>